<dbReference type="EMBL" id="CAEZSR010000334">
    <property type="protein sequence ID" value="CAB4601687.1"/>
    <property type="molecule type" value="Genomic_DNA"/>
</dbReference>
<dbReference type="Pfam" id="PF13560">
    <property type="entry name" value="HTH_31"/>
    <property type="match status" value="1"/>
</dbReference>
<feature type="domain" description="HTH cro/C1-type" evidence="1">
    <location>
        <begin position="25"/>
        <end position="57"/>
    </location>
</feature>
<dbReference type="InterPro" id="IPR001387">
    <property type="entry name" value="Cro/C1-type_HTH"/>
</dbReference>
<dbReference type="SUPFAM" id="SSF47413">
    <property type="entry name" value="lambda repressor-like DNA-binding domains"/>
    <property type="match status" value="1"/>
</dbReference>
<dbReference type="CDD" id="cd00093">
    <property type="entry name" value="HTH_XRE"/>
    <property type="match status" value="1"/>
</dbReference>
<name>A0A6J6GKD2_9ZZZZ</name>
<reference evidence="2" key="1">
    <citation type="submission" date="2020-05" db="EMBL/GenBank/DDBJ databases">
        <authorList>
            <person name="Chiriac C."/>
            <person name="Salcher M."/>
            <person name="Ghai R."/>
            <person name="Kavagutti S V."/>
        </authorList>
    </citation>
    <scope>NUCLEOTIDE SEQUENCE</scope>
</reference>
<evidence type="ECO:0000313" key="2">
    <source>
        <dbReference type="EMBL" id="CAB4601687.1"/>
    </source>
</evidence>
<dbReference type="InterPro" id="IPR010982">
    <property type="entry name" value="Lambda_DNA-bd_dom_sf"/>
</dbReference>
<dbReference type="GO" id="GO:0003677">
    <property type="term" value="F:DNA binding"/>
    <property type="evidence" value="ECO:0007669"/>
    <property type="project" value="InterPro"/>
</dbReference>
<protein>
    <submittedName>
        <fullName evidence="2">Unannotated protein</fullName>
    </submittedName>
</protein>
<proteinExistence type="predicted"/>
<sequence length="99" mass="10612">MSGSTDRVATMWMRVTGSAGIGDALQHVRRAAGVTQAELAARLDVTRTTVIDMERGRPTAIARLVDSFSTLGYDIVLVPRGARVEVHELPDDHRGAPAS</sequence>
<dbReference type="Gene3D" id="1.10.260.40">
    <property type="entry name" value="lambda repressor-like DNA-binding domains"/>
    <property type="match status" value="1"/>
</dbReference>
<dbReference type="PROSITE" id="PS50943">
    <property type="entry name" value="HTH_CROC1"/>
    <property type="match status" value="1"/>
</dbReference>
<dbReference type="SMART" id="SM00530">
    <property type="entry name" value="HTH_XRE"/>
    <property type="match status" value="1"/>
</dbReference>
<dbReference type="AlphaFoldDB" id="A0A6J6GKD2"/>
<evidence type="ECO:0000259" key="1">
    <source>
        <dbReference type="PROSITE" id="PS50943"/>
    </source>
</evidence>
<organism evidence="2">
    <name type="scientific">freshwater metagenome</name>
    <dbReference type="NCBI Taxonomy" id="449393"/>
    <lineage>
        <taxon>unclassified sequences</taxon>
        <taxon>metagenomes</taxon>
        <taxon>ecological metagenomes</taxon>
    </lineage>
</organism>
<accession>A0A6J6GKD2</accession>
<gene>
    <name evidence="2" type="ORF">UFOPK1493_04364</name>
</gene>